<name>A0A2S5R9U9_9PROT</name>
<evidence type="ECO:0000313" key="2">
    <source>
        <dbReference type="EMBL" id="PPE03972.1"/>
    </source>
</evidence>
<protein>
    <submittedName>
        <fullName evidence="2">2-octaprenylphenol hydroxylase</fullName>
    </submittedName>
</protein>
<dbReference type="PRINTS" id="PR00420">
    <property type="entry name" value="RNGMNOXGNASE"/>
</dbReference>
<dbReference type="PANTHER" id="PTHR43876">
    <property type="entry name" value="UBIQUINONE BIOSYNTHESIS MONOOXYGENASE COQ6, MITOCHONDRIAL"/>
    <property type="match status" value="1"/>
</dbReference>
<dbReference type="GO" id="GO:0071949">
    <property type="term" value="F:FAD binding"/>
    <property type="evidence" value="ECO:0007669"/>
    <property type="project" value="InterPro"/>
</dbReference>
<dbReference type="AlphaFoldDB" id="A0A2S5R9U9"/>
<dbReference type="SUPFAM" id="SSF51905">
    <property type="entry name" value="FAD/NAD(P)-binding domain"/>
    <property type="match status" value="1"/>
</dbReference>
<gene>
    <name evidence="2" type="ORF">HCUR_00507</name>
</gene>
<keyword evidence="3" id="KW-1185">Reference proteome</keyword>
<evidence type="ECO:0000313" key="3">
    <source>
        <dbReference type="Proteomes" id="UP000239425"/>
    </source>
</evidence>
<dbReference type="RefSeq" id="WP_104206595.1">
    <property type="nucleotide sequence ID" value="NZ_PHHC01000079.1"/>
</dbReference>
<dbReference type="EMBL" id="PHHC01000079">
    <property type="protein sequence ID" value="PPE03972.1"/>
    <property type="molecule type" value="Genomic_DNA"/>
</dbReference>
<dbReference type="InterPro" id="IPR051205">
    <property type="entry name" value="UbiH/COQ6_monooxygenase"/>
</dbReference>
<dbReference type="Gene3D" id="3.50.50.60">
    <property type="entry name" value="FAD/NAD(P)-binding domain"/>
    <property type="match status" value="2"/>
</dbReference>
<feature type="domain" description="FAD-binding" evidence="1">
    <location>
        <begin position="5"/>
        <end position="304"/>
    </location>
</feature>
<dbReference type="OrthoDB" id="9796623at2"/>
<accession>A0A2S5R9U9</accession>
<dbReference type="PANTHER" id="PTHR43876:SF7">
    <property type="entry name" value="UBIQUINONE BIOSYNTHESIS MONOOXYGENASE COQ6, MITOCHONDRIAL"/>
    <property type="match status" value="1"/>
</dbReference>
<dbReference type="InterPro" id="IPR002938">
    <property type="entry name" value="FAD-bd"/>
</dbReference>
<dbReference type="Pfam" id="PF01494">
    <property type="entry name" value="FAD_binding_3"/>
    <property type="match status" value="1"/>
</dbReference>
<proteinExistence type="predicted"/>
<dbReference type="InterPro" id="IPR036188">
    <property type="entry name" value="FAD/NAD-bd_sf"/>
</dbReference>
<dbReference type="Proteomes" id="UP000239425">
    <property type="component" value="Unassembled WGS sequence"/>
</dbReference>
<reference evidence="2 3" key="1">
    <citation type="submission" date="2017-11" db="EMBL/GenBank/DDBJ databases">
        <title>Comparative genomic analysis of Holospora spp., intranuclear symbionts of paramecia.</title>
        <authorList>
            <person name="Garushyants S.K."/>
            <person name="Beliavskaya A."/>
            <person name="Malko D.B."/>
            <person name="Logacheva M.D."/>
            <person name="Rautian M.S."/>
            <person name="Gelfand M.S."/>
        </authorList>
    </citation>
    <scope>NUCLEOTIDE SEQUENCE [LARGE SCALE GENOMIC DNA]</scope>
    <source>
        <strain evidence="3">02AZ16</strain>
    </source>
</reference>
<comment type="caution">
    <text evidence="2">The sequence shown here is derived from an EMBL/GenBank/DDBJ whole genome shotgun (WGS) entry which is preliminary data.</text>
</comment>
<organism evidence="2 3">
    <name type="scientific">Holospora curviuscula</name>
    <dbReference type="NCBI Taxonomy" id="1082868"/>
    <lineage>
        <taxon>Bacteria</taxon>
        <taxon>Pseudomonadati</taxon>
        <taxon>Pseudomonadota</taxon>
        <taxon>Alphaproteobacteria</taxon>
        <taxon>Holosporales</taxon>
        <taxon>Holosporaceae</taxon>
        <taxon>Holospora</taxon>
    </lineage>
</organism>
<sequence length="380" mass="43304">MNYREVLVVGGGIIGFVSALRLALEGVSCVVLERKSLGYWNEGLRYFAVAQDVIQWLSHWKIVDLNGFWPIHNAALRMDTMSNEIQFSCKQSEEPRLGVMIQEKVLMEMLVTRLQKFSHVSLFFSKNLQRIWSDSEYVYVLDKENSLYRGRCCIAADGNKSWVRSQLENKPYYYDFGQIASTGVVQFQGDAHTVWDFFSKDQCVGILPFSYQQAAFILMGSSRKTIPSQENAFQKNGFFSLLNRGLRDKIKILGLDRWDGQYPLTAGRCKYETHGLVLFLGDALEWMHPLMGQGMNLALRYASKWLDALPEALISGVCLQKWLRGHRQKNWQGGLGVNVGAIALQGTVRSCVWKAITWGTLCPGVSKWCLKRGRIPFRTL</sequence>
<evidence type="ECO:0000259" key="1">
    <source>
        <dbReference type="Pfam" id="PF01494"/>
    </source>
</evidence>